<feature type="domain" description="EGF-like" evidence="2 3">
    <location>
        <begin position="139"/>
        <end position="150"/>
    </location>
</feature>
<name>A0ABV0SAE7_9TELE</name>
<evidence type="ECO:0000313" key="5">
    <source>
        <dbReference type="Proteomes" id="UP001434883"/>
    </source>
</evidence>
<organism evidence="4 5">
    <name type="scientific">Xenoophorus captivus</name>
    <dbReference type="NCBI Taxonomy" id="1517983"/>
    <lineage>
        <taxon>Eukaryota</taxon>
        <taxon>Metazoa</taxon>
        <taxon>Chordata</taxon>
        <taxon>Craniata</taxon>
        <taxon>Vertebrata</taxon>
        <taxon>Euteleostomi</taxon>
        <taxon>Actinopterygii</taxon>
        <taxon>Neopterygii</taxon>
        <taxon>Teleostei</taxon>
        <taxon>Neoteleostei</taxon>
        <taxon>Acanthomorphata</taxon>
        <taxon>Ovalentaria</taxon>
        <taxon>Atherinomorphae</taxon>
        <taxon>Cyprinodontiformes</taxon>
        <taxon>Goodeidae</taxon>
        <taxon>Xenoophorus</taxon>
    </lineage>
</organism>
<keyword evidence="5" id="KW-1185">Reference proteome</keyword>
<sequence length="154" mass="16614">LFLIPCWGKKSIICVCCVPECPEGMFGPGCIQPCNCTECPAGMFGLGCRHRCQCENEALCDHVSGACTCRVGWTGTFCEKRKRSPSIGKPDSPNVTHSKTRFVRNVCVSACPQGFYGLNCQEKCFCQNGGSCDHISGVCSCFAGWIGPSCNFSE</sequence>
<dbReference type="PROSITE" id="PS01186">
    <property type="entry name" value="EGF_2"/>
    <property type="match status" value="2"/>
</dbReference>
<feature type="domain" description="EGF-like" evidence="2 3">
    <location>
        <begin position="67"/>
        <end position="78"/>
    </location>
</feature>
<evidence type="ECO:0000259" key="3">
    <source>
        <dbReference type="PROSITE" id="PS01186"/>
    </source>
</evidence>
<dbReference type="SMART" id="SM00181">
    <property type="entry name" value="EGF"/>
    <property type="match status" value="2"/>
</dbReference>
<proteinExistence type="predicted"/>
<dbReference type="PRINTS" id="PR00011">
    <property type="entry name" value="EGFLAMININ"/>
</dbReference>
<dbReference type="InterPro" id="IPR000742">
    <property type="entry name" value="EGF"/>
</dbReference>
<dbReference type="InterPro" id="IPR042635">
    <property type="entry name" value="MEGF10/SREC1/2-like"/>
</dbReference>
<dbReference type="EMBL" id="JAHRIN010075818">
    <property type="protein sequence ID" value="MEQ2217396.1"/>
    <property type="molecule type" value="Genomic_DNA"/>
</dbReference>
<dbReference type="PROSITE" id="PS00022">
    <property type="entry name" value="EGF_1"/>
    <property type="match status" value="2"/>
</dbReference>
<evidence type="ECO:0000259" key="2">
    <source>
        <dbReference type="PROSITE" id="PS00022"/>
    </source>
</evidence>
<gene>
    <name evidence="4" type="ORF">XENOCAPTIV_008386</name>
</gene>
<dbReference type="Gene3D" id="2.170.300.10">
    <property type="entry name" value="Tie2 ligand-binding domain superfamily"/>
    <property type="match status" value="2"/>
</dbReference>
<evidence type="ECO:0000256" key="1">
    <source>
        <dbReference type="ARBA" id="ARBA00022536"/>
    </source>
</evidence>
<feature type="non-terminal residue" evidence="4">
    <location>
        <position position="1"/>
    </location>
</feature>
<dbReference type="PANTHER" id="PTHR24043">
    <property type="entry name" value="SCAVENGER RECEPTOR CLASS F"/>
    <property type="match status" value="1"/>
</dbReference>
<reference evidence="4 5" key="1">
    <citation type="submission" date="2021-06" db="EMBL/GenBank/DDBJ databases">
        <authorList>
            <person name="Palmer J.M."/>
        </authorList>
    </citation>
    <scope>NUCLEOTIDE SEQUENCE [LARGE SCALE GENOMIC DNA]</scope>
    <source>
        <strain evidence="4 5">XC_2019</strain>
        <tissue evidence="4">Muscle</tissue>
    </source>
</reference>
<protein>
    <recommendedName>
        <fullName evidence="2 3">EGF-like domain-containing protein</fullName>
    </recommendedName>
</protein>
<comment type="caution">
    <text evidence="4">The sequence shown here is derived from an EMBL/GenBank/DDBJ whole genome shotgun (WGS) entry which is preliminary data.</text>
</comment>
<keyword evidence="1" id="KW-0245">EGF-like domain</keyword>
<accession>A0ABV0SAE7</accession>
<evidence type="ECO:0000313" key="4">
    <source>
        <dbReference type="EMBL" id="MEQ2217396.1"/>
    </source>
</evidence>
<dbReference type="Proteomes" id="UP001434883">
    <property type="component" value="Unassembled WGS sequence"/>
</dbReference>
<dbReference type="PANTHER" id="PTHR24043:SF8">
    <property type="entry name" value="EGF-LIKE DOMAIN-CONTAINING PROTEIN"/>
    <property type="match status" value="1"/>
</dbReference>